<evidence type="ECO:0000259" key="8">
    <source>
        <dbReference type="Pfam" id="PF02397"/>
    </source>
</evidence>
<dbReference type="Pfam" id="PF13727">
    <property type="entry name" value="CoA_binding_3"/>
    <property type="match status" value="1"/>
</dbReference>
<keyword evidence="6 7" id="KW-0472">Membrane</keyword>
<sequence>MVSTTSQINKFIEFVAVLGDLVILNLVLFFLLFFWEEAFASLPFSCRGSWMMTSLSLCYLACSGSRGRVWDSRGIRPDQLVLRVLKNIIAFFIFWACIMTFSGISIYSPLFFVAYFSFLFVILSIYRIIIRHFLIVYCAKGKHRRYAVFIGGGNNMQVLYEEMENSLASSLYEVVGYFDIKPNDALSSQCAYLGNPDGFSDFMSAHPDIKHVFCSLSMEEGRYNFSIMNHCENHLLYFHGVPNVCKGFPRRIWHSMVGNMPILNLRYEPLGKMENRILKRIFDVVFSGLFLVTVFPFIYLIVGSIIKLTSPGPVFFKQMRTGLNGVDFVCYKFRSMKVNDDEADSKQATVDDPRKTRFGNFLRRSNIDELPQFINVFKGDMSIVGPRPHMLAHTETYARLIDKYMVRHFIKPGVTGWAQTHGFRGETRELSQMEERVKADIWYMEHWTMLLDIYIIYKTIANVVMGEKNAY</sequence>
<evidence type="ECO:0000256" key="4">
    <source>
        <dbReference type="ARBA" id="ARBA00022692"/>
    </source>
</evidence>
<dbReference type="GO" id="GO:0016020">
    <property type="term" value="C:membrane"/>
    <property type="evidence" value="ECO:0007669"/>
    <property type="project" value="UniProtKB-SubCell"/>
</dbReference>
<proteinExistence type="inferred from homology"/>
<dbReference type="EMBL" id="WDCP01000099">
    <property type="protein sequence ID" value="KAB6336079.1"/>
    <property type="molecule type" value="Genomic_DNA"/>
</dbReference>
<comment type="similarity">
    <text evidence="2">Belongs to the bacterial sugar transferase family.</text>
</comment>
<dbReference type="PANTHER" id="PTHR30576:SF0">
    <property type="entry name" value="UNDECAPRENYL-PHOSPHATE N-ACETYLGALACTOSAMINYL 1-PHOSPHATE TRANSFERASE-RELATED"/>
    <property type="match status" value="1"/>
</dbReference>
<evidence type="ECO:0000313" key="9">
    <source>
        <dbReference type="EMBL" id="KAB6336079.1"/>
    </source>
</evidence>
<evidence type="ECO:0000313" key="10">
    <source>
        <dbReference type="Proteomes" id="UP000438288"/>
    </source>
</evidence>
<accession>A0A7J5Q4V2</accession>
<dbReference type="NCBIfam" id="TIGR03025">
    <property type="entry name" value="EPS_sugtrans"/>
    <property type="match status" value="1"/>
</dbReference>
<evidence type="ECO:0000256" key="5">
    <source>
        <dbReference type="ARBA" id="ARBA00022989"/>
    </source>
</evidence>
<comment type="subcellular location">
    <subcellularLocation>
        <location evidence="1">Membrane</location>
        <topology evidence="1">Multi-pass membrane protein</topology>
    </subcellularLocation>
</comment>
<dbReference type="GO" id="GO:0089702">
    <property type="term" value="F:undecaprenyl-phosphate glucose phosphotransferase activity"/>
    <property type="evidence" value="ECO:0007669"/>
    <property type="project" value="UniProtKB-EC"/>
</dbReference>
<feature type="transmembrane region" description="Helical" evidence="7">
    <location>
        <begin position="113"/>
        <end position="137"/>
    </location>
</feature>
<dbReference type="EC" id="2.7.8.31" evidence="9"/>
<reference evidence="9 10" key="1">
    <citation type="journal article" date="2019" name="Nat. Med.">
        <title>A library of human gut bacterial isolates paired with longitudinal multiomics data enables mechanistic microbiome research.</title>
        <authorList>
            <person name="Poyet M."/>
            <person name="Groussin M."/>
            <person name="Gibbons S.M."/>
            <person name="Avila-Pacheco J."/>
            <person name="Jiang X."/>
            <person name="Kearney S.M."/>
            <person name="Perrotta A.R."/>
            <person name="Berdy B."/>
            <person name="Zhao S."/>
            <person name="Lieberman T.D."/>
            <person name="Swanson P.K."/>
            <person name="Smith M."/>
            <person name="Roesemann S."/>
            <person name="Alexander J.E."/>
            <person name="Rich S.A."/>
            <person name="Livny J."/>
            <person name="Vlamakis H."/>
            <person name="Clish C."/>
            <person name="Bullock K."/>
            <person name="Deik A."/>
            <person name="Scott J."/>
            <person name="Pierce K.A."/>
            <person name="Xavier R.J."/>
            <person name="Alm E.J."/>
        </authorList>
    </citation>
    <scope>NUCLEOTIDE SEQUENCE [LARGE SCALE GENOMIC DNA]</scope>
    <source>
        <strain evidence="9 10">BIOML-A16</strain>
    </source>
</reference>
<name>A0A7J5Q4V2_9BACE</name>
<keyword evidence="5 7" id="KW-1133">Transmembrane helix</keyword>
<dbReference type="InterPro" id="IPR017473">
    <property type="entry name" value="Undecaprenyl-P_gluc_Ptfrase"/>
</dbReference>
<gene>
    <name evidence="9" type="ORF">GAZ43_23885</name>
</gene>
<evidence type="ECO:0000256" key="6">
    <source>
        <dbReference type="ARBA" id="ARBA00023136"/>
    </source>
</evidence>
<evidence type="ECO:0000256" key="7">
    <source>
        <dbReference type="SAM" id="Phobius"/>
    </source>
</evidence>
<dbReference type="InterPro" id="IPR017475">
    <property type="entry name" value="EPS_sugar_tfrase"/>
</dbReference>
<evidence type="ECO:0000256" key="3">
    <source>
        <dbReference type="ARBA" id="ARBA00022679"/>
    </source>
</evidence>
<dbReference type="AlphaFoldDB" id="A0A7J5Q4V2"/>
<dbReference type="Proteomes" id="UP000438288">
    <property type="component" value="Unassembled WGS sequence"/>
</dbReference>
<protein>
    <submittedName>
        <fullName evidence="9">Undecaprenyl-phosphate glucose phosphotransferase</fullName>
        <ecNumber evidence="9">2.7.8.31</ecNumber>
    </submittedName>
</protein>
<feature type="transmembrane region" description="Helical" evidence="7">
    <location>
        <begin position="281"/>
        <end position="302"/>
    </location>
</feature>
<evidence type="ECO:0000256" key="2">
    <source>
        <dbReference type="ARBA" id="ARBA00006464"/>
    </source>
</evidence>
<feature type="domain" description="Bacterial sugar transferase" evidence="8">
    <location>
        <begin position="279"/>
        <end position="464"/>
    </location>
</feature>
<dbReference type="Pfam" id="PF02397">
    <property type="entry name" value="Bac_transf"/>
    <property type="match status" value="1"/>
</dbReference>
<dbReference type="InterPro" id="IPR003362">
    <property type="entry name" value="Bact_transf"/>
</dbReference>
<feature type="transmembrane region" description="Helical" evidence="7">
    <location>
        <begin position="47"/>
        <end position="67"/>
    </location>
</feature>
<dbReference type="PANTHER" id="PTHR30576">
    <property type="entry name" value="COLANIC BIOSYNTHESIS UDP-GLUCOSE LIPID CARRIER TRANSFERASE"/>
    <property type="match status" value="1"/>
</dbReference>
<evidence type="ECO:0000256" key="1">
    <source>
        <dbReference type="ARBA" id="ARBA00004141"/>
    </source>
</evidence>
<dbReference type="NCBIfam" id="TIGR03023">
    <property type="entry name" value="WcaJ_sugtrans"/>
    <property type="match status" value="1"/>
</dbReference>
<keyword evidence="4 7" id="KW-0812">Transmembrane</keyword>
<feature type="transmembrane region" description="Helical" evidence="7">
    <location>
        <begin position="12"/>
        <end position="35"/>
    </location>
</feature>
<organism evidence="9 10">
    <name type="scientific">Bacteroides xylanisolvens</name>
    <dbReference type="NCBI Taxonomy" id="371601"/>
    <lineage>
        <taxon>Bacteria</taxon>
        <taxon>Pseudomonadati</taxon>
        <taxon>Bacteroidota</taxon>
        <taxon>Bacteroidia</taxon>
        <taxon>Bacteroidales</taxon>
        <taxon>Bacteroidaceae</taxon>
        <taxon>Bacteroides</taxon>
    </lineage>
</organism>
<comment type="caution">
    <text evidence="9">The sequence shown here is derived from an EMBL/GenBank/DDBJ whole genome shotgun (WGS) entry which is preliminary data.</text>
</comment>
<keyword evidence="3 9" id="KW-0808">Transferase</keyword>
<dbReference type="RefSeq" id="WP_151926925.1">
    <property type="nucleotide sequence ID" value="NZ_WDCP01000099.1"/>
</dbReference>
<feature type="transmembrane region" description="Helical" evidence="7">
    <location>
        <begin position="88"/>
        <end position="107"/>
    </location>
</feature>